<evidence type="ECO:0000313" key="4">
    <source>
        <dbReference type="EMBL" id="SNZ20588.1"/>
    </source>
</evidence>
<dbReference type="GO" id="GO:0004364">
    <property type="term" value="F:glutathione transferase activity"/>
    <property type="evidence" value="ECO:0007669"/>
    <property type="project" value="TreeGrafter"/>
</dbReference>
<sequence>MLQLYHNMMDVPSRFARLCLAEAKAGAELTEMMPWARDEAFLLLNPAGTLPVLRENDGPPVCGAQVIAEYLDETRGYALGERRLMPDHPNERAETRRLMNWFLEKAVDDTAQYFIEEKIYKRLKGPSEGGGSPDSNILRAARSNLRMHLQYIGYLAERRNWLAGNRITYADLAAGAMLSVIDYMGEVPWEKEPVVKDWYQRIKSRPCFRPILADSLKGIPAANHYMDLDF</sequence>
<feature type="domain" description="GST C-terminal" evidence="3">
    <location>
        <begin position="88"/>
        <end position="230"/>
    </location>
</feature>
<dbReference type="GO" id="GO:0006749">
    <property type="term" value="P:glutathione metabolic process"/>
    <property type="evidence" value="ECO:0007669"/>
    <property type="project" value="TreeGrafter"/>
</dbReference>
<keyword evidence="5" id="KW-1185">Reference proteome</keyword>
<dbReference type="InterPro" id="IPR010987">
    <property type="entry name" value="Glutathione-S-Trfase_C-like"/>
</dbReference>
<feature type="domain" description="GST N-terminal" evidence="2">
    <location>
        <begin position="1"/>
        <end position="79"/>
    </location>
</feature>
<dbReference type="SUPFAM" id="SSF52833">
    <property type="entry name" value="Thioredoxin-like"/>
    <property type="match status" value="1"/>
</dbReference>
<evidence type="ECO:0000259" key="3">
    <source>
        <dbReference type="PROSITE" id="PS50405"/>
    </source>
</evidence>
<dbReference type="CDD" id="cd00299">
    <property type="entry name" value="GST_C_family"/>
    <property type="match status" value="1"/>
</dbReference>
<dbReference type="PROSITE" id="PS50404">
    <property type="entry name" value="GST_NTER"/>
    <property type="match status" value="1"/>
</dbReference>
<dbReference type="CDD" id="cd00570">
    <property type="entry name" value="GST_N_family"/>
    <property type="match status" value="1"/>
</dbReference>
<dbReference type="Proteomes" id="UP000219439">
    <property type="component" value="Unassembled WGS sequence"/>
</dbReference>
<dbReference type="SFLD" id="SFLDS00019">
    <property type="entry name" value="Glutathione_Transferase_(cytos"/>
    <property type="match status" value="1"/>
</dbReference>
<dbReference type="InterPro" id="IPR040079">
    <property type="entry name" value="Glutathione_S-Trfase"/>
</dbReference>
<dbReference type="Pfam" id="PF13409">
    <property type="entry name" value="GST_N_2"/>
    <property type="match status" value="1"/>
</dbReference>
<evidence type="ECO:0000256" key="1">
    <source>
        <dbReference type="ARBA" id="ARBA00011738"/>
    </source>
</evidence>
<dbReference type="RefSeq" id="WP_097154957.1">
    <property type="nucleotide sequence ID" value="NZ_OBEL01000005.1"/>
</dbReference>
<proteinExistence type="predicted"/>
<dbReference type="PANTHER" id="PTHR43969:SF9">
    <property type="entry name" value="GLUTATHIONE S TRANSFERASE D10, ISOFORM A-RELATED"/>
    <property type="match status" value="1"/>
</dbReference>
<name>A0A285PGM4_9HYPH</name>
<dbReference type="AlphaFoldDB" id="A0A285PGM4"/>
<dbReference type="OrthoDB" id="9794721at2"/>
<dbReference type="InterPro" id="IPR004046">
    <property type="entry name" value="GST_C"/>
</dbReference>
<dbReference type="PANTHER" id="PTHR43969">
    <property type="entry name" value="GLUTATHIONE S TRANSFERASE D10, ISOFORM A-RELATED"/>
    <property type="match status" value="1"/>
</dbReference>
<dbReference type="InterPro" id="IPR036282">
    <property type="entry name" value="Glutathione-S-Trfase_C_sf"/>
</dbReference>
<dbReference type="SUPFAM" id="SSF47616">
    <property type="entry name" value="GST C-terminal domain-like"/>
    <property type="match status" value="1"/>
</dbReference>
<organism evidence="4 5">
    <name type="scientific">Cohaesibacter gelatinilyticus</name>
    <dbReference type="NCBI Taxonomy" id="372072"/>
    <lineage>
        <taxon>Bacteria</taxon>
        <taxon>Pseudomonadati</taxon>
        <taxon>Pseudomonadota</taxon>
        <taxon>Alphaproteobacteria</taxon>
        <taxon>Hyphomicrobiales</taxon>
        <taxon>Cohaesibacteraceae</taxon>
    </lineage>
</organism>
<keyword evidence="4" id="KW-0808">Transferase</keyword>
<gene>
    <name evidence="4" type="ORF">SAMN06265368_3694</name>
</gene>
<comment type="subunit">
    <text evidence="1">Homodimer.</text>
</comment>
<protein>
    <submittedName>
        <fullName evidence="4">Glutathione S-transferase</fullName>
    </submittedName>
</protein>
<accession>A0A285PGM4</accession>
<dbReference type="EMBL" id="OBEL01000005">
    <property type="protein sequence ID" value="SNZ20588.1"/>
    <property type="molecule type" value="Genomic_DNA"/>
</dbReference>
<dbReference type="Gene3D" id="1.20.1050.10">
    <property type="match status" value="1"/>
</dbReference>
<dbReference type="InterPro" id="IPR004045">
    <property type="entry name" value="Glutathione_S-Trfase_N"/>
</dbReference>
<dbReference type="Gene3D" id="3.40.30.10">
    <property type="entry name" value="Glutaredoxin"/>
    <property type="match status" value="1"/>
</dbReference>
<dbReference type="InterPro" id="IPR036249">
    <property type="entry name" value="Thioredoxin-like_sf"/>
</dbReference>
<evidence type="ECO:0000259" key="2">
    <source>
        <dbReference type="PROSITE" id="PS50404"/>
    </source>
</evidence>
<dbReference type="Pfam" id="PF00043">
    <property type="entry name" value="GST_C"/>
    <property type="match status" value="1"/>
</dbReference>
<dbReference type="PROSITE" id="PS50405">
    <property type="entry name" value="GST_CTER"/>
    <property type="match status" value="1"/>
</dbReference>
<evidence type="ECO:0000313" key="5">
    <source>
        <dbReference type="Proteomes" id="UP000219439"/>
    </source>
</evidence>
<reference evidence="4 5" key="1">
    <citation type="submission" date="2017-09" db="EMBL/GenBank/DDBJ databases">
        <authorList>
            <person name="Ehlers B."/>
            <person name="Leendertz F.H."/>
        </authorList>
    </citation>
    <scope>NUCLEOTIDE SEQUENCE [LARGE SCALE GENOMIC DNA]</scope>
    <source>
        <strain evidence="4 5">DSM 18289</strain>
    </source>
</reference>